<organism evidence="1 2">
    <name type="scientific">Rubroshorea leprosula</name>
    <dbReference type="NCBI Taxonomy" id="152421"/>
    <lineage>
        <taxon>Eukaryota</taxon>
        <taxon>Viridiplantae</taxon>
        <taxon>Streptophyta</taxon>
        <taxon>Embryophyta</taxon>
        <taxon>Tracheophyta</taxon>
        <taxon>Spermatophyta</taxon>
        <taxon>Magnoliopsida</taxon>
        <taxon>eudicotyledons</taxon>
        <taxon>Gunneridae</taxon>
        <taxon>Pentapetalae</taxon>
        <taxon>rosids</taxon>
        <taxon>malvids</taxon>
        <taxon>Malvales</taxon>
        <taxon>Dipterocarpaceae</taxon>
        <taxon>Rubroshorea</taxon>
    </lineage>
</organism>
<dbReference type="AlphaFoldDB" id="A0AAV5K496"/>
<name>A0AAV5K496_9ROSI</name>
<comment type="caution">
    <text evidence="1">The sequence shown here is derived from an EMBL/GenBank/DDBJ whole genome shotgun (WGS) entry which is preliminary data.</text>
</comment>
<accession>A0AAV5K496</accession>
<evidence type="ECO:0000313" key="1">
    <source>
        <dbReference type="EMBL" id="GKV20892.1"/>
    </source>
</evidence>
<gene>
    <name evidence="1" type="ORF">SLEP1_g30939</name>
</gene>
<evidence type="ECO:0000313" key="2">
    <source>
        <dbReference type="Proteomes" id="UP001054252"/>
    </source>
</evidence>
<dbReference type="Proteomes" id="UP001054252">
    <property type="component" value="Unassembled WGS sequence"/>
</dbReference>
<keyword evidence="2" id="KW-1185">Reference proteome</keyword>
<proteinExistence type="predicted"/>
<sequence>MEGTRETRNGGLRRGSKIKRTLRRMKAKAAVTKLEISRVREETAGMVTAMGDLKFEIDLLKPALRQHSEDMLLISEAVDSVTQIILQL</sequence>
<dbReference type="EMBL" id="BPVZ01000056">
    <property type="protein sequence ID" value="GKV20892.1"/>
    <property type="molecule type" value="Genomic_DNA"/>
</dbReference>
<protein>
    <submittedName>
        <fullName evidence="1">Uncharacterized protein</fullName>
    </submittedName>
</protein>
<reference evidence="1 2" key="1">
    <citation type="journal article" date="2021" name="Commun. Biol.">
        <title>The genome of Shorea leprosula (Dipterocarpaceae) highlights the ecological relevance of drought in aseasonal tropical rainforests.</title>
        <authorList>
            <person name="Ng K.K.S."/>
            <person name="Kobayashi M.J."/>
            <person name="Fawcett J.A."/>
            <person name="Hatakeyama M."/>
            <person name="Paape T."/>
            <person name="Ng C.H."/>
            <person name="Ang C.C."/>
            <person name="Tnah L.H."/>
            <person name="Lee C.T."/>
            <person name="Nishiyama T."/>
            <person name="Sese J."/>
            <person name="O'Brien M.J."/>
            <person name="Copetti D."/>
            <person name="Mohd Noor M.I."/>
            <person name="Ong R.C."/>
            <person name="Putra M."/>
            <person name="Sireger I.Z."/>
            <person name="Indrioko S."/>
            <person name="Kosugi Y."/>
            <person name="Izuno A."/>
            <person name="Isagi Y."/>
            <person name="Lee S.L."/>
            <person name="Shimizu K.K."/>
        </authorList>
    </citation>
    <scope>NUCLEOTIDE SEQUENCE [LARGE SCALE GENOMIC DNA]</scope>
    <source>
        <strain evidence="1">214</strain>
    </source>
</reference>